<dbReference type="EC" id="2.7.7.6" evidence="2 10"/>
<evidence type="ECO:0000256" key="10">
    <source>
        <dbReference type="HAMAP-Rule" id="MF_00366"/>
    </source>
</evidence>
<dbReference type="EMBL" id="QKYD01000105">
    <property type="protein sequence ID" value="REI21680.1"/>
    <property type="molecule type" value="Genomic_DNA"/>
</dbReference>
<dbReference type="SMART" id="SM01409">
    <property type="entry name" value="RNA_pol_Rpb6"/>
    <property type="match status" value="1"/>
</dbReference>
<keyword evidence="4 10" id="KW-0240">DNA-directed RNA polymerase</keyword>
<gene>
    <name evidence="10" type="primary">rpoZ</name>
    <name evidence="13" type="ORF">DOS76_06160</name>
    <name evidence="12" type="ORF">DOS83_07255</name>
    <name evidence="11" type="ORF">I9026_00365</name>
</gene>
<evidence type="ECO:0000256" key="9">
    <source>
        <dbReference type="ARBA" id="ARBA00048552"/>
    </source>
</evidence>
<keyword evidence="7 10" id="KW-0804">Transcription</keyword>
<name>A0A2K3ZDG8_9STAP</name>
<comment type="caution">
    <text evidence="12">The sequence shown here is derived from an EMBL/GenBank/DDBJ whole genome shotgun (WGS) entry which is preliminary data.</text>
</comment>
<evidence type="ECO:0000256" key="4">
    <source>
        <dbReference type="ARBA" id="ARBA00022478"/>
    </source>
</evidence>
<reference evidence="11 16" key="2">
    <citation type="submission" date="2020-12" db="EMBL/GenBank/DDBJ databases">
        <title>Genomic analysis of Staphylococcus felis from a cat with skin infection.</title>
        <authorList>
            <person name="Aslantas O."/>
            <person name="Keskin O."/>
            <person name="Buyukaltay K."/>
            <person name="Gullu Yucetepe A."/>
        </authorList>
    </citation>
    <scope>NUCLEOTIDE SEQUENCE [LARGE SCALE GENOMIC DNA]</scope>
    <source>
        <strain evidence="11 16">HARRANVET</strain>
    </source>
</reference>
<dbReference type="NCBIfam" id="TIGR00690">
    <property type="entry name" value="rpoZ"/>
    <property type="match status" value="1"/>
</dbReference>
<evidence type="ECO:0000256" key="1">
    <source>
        <dbReference type="ARBA" id="ARBA00006711"/>
    </source>
</evidence>
<evidence type="ECO:0000313" key="14">
    <source>
        <dbReference type="Proteomes" id="UP000256337"/>
    </source>
</evidence>
<dbReference type="AlphaFoldDB" id="A0A2K3ZDG8"/>
<comment type="function">
    <text evidence="10">Promotes RNA polymerase assembly. Latches the N- and C-terminal regions of the beta' subunit thereby facilitating its interaction with the beta and alpha subunits.</text>
</comment>
<accession>A0A2K3ZDG8</accession>
<dbReference type="GO" id="GO:0003899">
    <property type="term" value="F:DNA-directed RNA polymerase activity"/>
    <property type="evidence" value="ECO:0007669"/>
    <property type="project" value="UniProtKB-UniRule"/>
</dbReference>
<dbReference type="GO" id="GO:0006351">
    <property type="term" value="P:DNA-templated transcription"/>
    <property type="evidence" value="ECO:0007669"/>
    <property type="project" value="UniProtKB-UniRule"/>
</dbReference>
<comment type="subunit">
    <text evidence="10">The RNAP catalytic core consists of 2 alpha, 1 beta, 1 beta' and 1 omega subunit. When a sigma factor is associated with the core the holoenzyme is formed, which can initiate transcription.</text>
</comment>
<dbReference type="OrthoDB" id="9815459at2"/>
<evidence type="ECO:0000256" key="5">
    <source>
        <dbReference type="ARBA" id="ARBA00022679"/>
    </source>
</evidence>
<keyword evidence="6 10" id="KW-0548">Nucleotidyltransferase</keyword>
<dbReference type="SUPFAM" id="SSF63562">
    <property type="entry name" value="RPB6/omega subunit-like"/>
    <property type="match status" value="1"/>
</dbReference>
<evidence type="ECO:0000256" key="7">
    <source>
        <dbReference type="ARBA" id="ARBA00023163"/>
    </source>
</evidence>
<organism evidence="12 15">
    <name type="scientific">Staphylococcus felis</name>
    <dbReference type="NCBI Taxonomy" id="46127"/>
    <lineage>
        <taxon>Bacteria</taxon>
        <taxon>Bacillati</taxon>
        <taxon>Bacillota</taxon>
        <taxon>Bacilli</taxon>
        <taxon>Bacillales</taxon>
        <taxon>Staphylococcaceae</taxon>
        <taxon>Staphylococcus</taxon>
    </lineage>
</organism>
<dbReference type="Proteomes" id="UP000597038">
    <property type="component" value="Unassembled WGS sequence"/>
</dbReference>
<dbReference type="InterPro" id="IPR003716">
    <property type="entry name" value="DNA-dir_RNA_pol_omega"/>
</dbReference>
<evidence type="ECO:0000313" key="15">
    <source>
        <dbReference type="Proteomes" id="UP000256562"/>
    </source>
</evidence>
<dbReference type="KEGG" id="sfq:C7J90_07820"/>
<evidence type="ECO:0000256" key="6">
    <source>
        <dbReference type="ARBA" id="ARBA00022695"/>
    </source>
</evidence>
<dbReference type="PANTHER" id="PTHR34476:SF1">
    <property type="entry name" value="DNA-DIRECTED RNA POLYMERASE SUBUNIT OMEGA"/>
    <property type="match status" value="1"/>
</dbReference>
<dbReference type="Proteomes" id="UP000256337">
    <property type="component" value="Unassembled WGS sequence"/>
</dbReference>
<dbReference type="InterPro" id="IPR036161">
    <property type="entry name" value="RPB6/omega-like_sf"/>
</dbReference>
<evidence type="ECO:0000256" key="8">
    <source>
        <dbReference type="ARBA" id="ARBA00029924"/>
    </source>
</evidence>
<comment type="similarity">
    <text evidence="1 10">Belongs to the RNA polymerase subunit omega family.</text>
</comment>
<keyword evidence="5 10" id="KW-0808">Transferase</keyword>
<comment type="catalytic activity">
    <reaction evidence="9 10">
        <text>RNA(n) + a ribonucleoside 5'-triphosphate = RNA(n+1) + diphosphate</text>
        <dbReference type="Rhea" id="RHEA:21248"/>
        <dbReference type="Rhea" id="RHEA-COMP:14527"/>
        <dbReference type="Rhea" id="RHEA-COMP:17342"/>
        <dbReference type="ChEBI" id="CHEBI:33019"/>
        <dbReference type="ChEBI" id="CHEBI:61557"/>
        <dbReference type="ChEBI" id="CHEBI:140395"/>
        <dbReference type="EC" id="2.7.7.6"/>
    </reaction>
</comment>
<dbReference type="GeneID" id="48058129"/>
<evidence type="ECO:0000313" key="11">
    <source>
        <dbReference type="EMBL" id="MBH9579835.1"/>
    </source>
</evidence>
<dbReference type="EMBL" id="JAEDAQ010000001">
    <property type="protein sequence ID" value="MBH9579835.1"/>
    <property type="molecule type" value="Genomic_DNA"/>
</dbReference>
<proteinExistence type="inferred from homology"/>
<dbReference type="RefSeq" id="WP_103208777.1">
    <property type="nucleotide sequence ID" value="NZ_CAJUZQ010000010.1"/>
</dbReference>
<dbReference type="Gene3D" id="3.90.940.10">
    <property type="match status" value="1"/>
</dbReference>
<evidence type="ECO:0000313" key="16">
    <source>
        <dbReference type="Proteomes" id="UP000597038"/>
    </source>
</evidence>
<evidence type="ECO:0000313" key="13">
    <source>
        <dbReference type="EMBL" id="REI21680.1"/>
    </source>
</evidence>
<dbReference type="Proteomes" id="UP000256562">
    <property type="component" value="Unassembled WGS sequence"/>
</dbReference>
<protein>
    <recommendedName>
        <fullName evidence="3 10">DNA-directed RNA polymerase subunit omega</fullName>
        <shortName evidence="10">RNAP omega subunit</shortName>
        <ecNumber evidence="2 10">2.7.7.6</ecNumber>
    </recommendedName>
    <alternativeName>
        <fullName evidence="10">RNA polymerase omega subunit</fullName>
    </alternativeName>
    <alternativeName>
        <fullName evidence="8 10">Transcriptase subunit omega</fullName>
    </alternativeName>
</protein>
<dbReference type="GO" id="GO:0003677">
    <property type="term" value="F:DNA binding"/>
    <property type="evidence" value="ECO:0007669"/>
    <property type="project" value="UniProtKB-UniRule"/>
</dbReference>
<evidence type="ECO:0000256" key="3">
    <source>
        <dbReference type="ARBA" id="ARBA00013725"/>
    </source>
</evidence>
<dbReference type="HAMAP" id="MF_00366">
    <property type="entry name" value="RNApol_bact_RpoZ"/>
    <property type="match status" value="1"/>
</dbReference>
<evidence type="ECO:0000313" key="12">
    <source>
        <dbReference type="EMBL" id="REH94704.1"/>
    </source>
</evidence>
<dbReference type="Pfam" id="PF01192">
    <property type="entry name" value="RNA_pol_Rpb6"/>
    <property type="match status" value="1"/>
</dbReference>
<dbReference type="InterPro" id="IPR006110">
    <property type="entry name" value="Pol_omega/Rpo6/RPB6"/>
</dbReference>
<keyword evidence="16" id="KW-1185">Reference proteome</keyword>
<dbReference type="EMBL" id="QKXQ01000339">
    <property type="protein sequence ID" value="REH94704.1"/>
    <property type="molecule type" value="Genomic_DNA"/>
</dbReference>
<reference evidence="14 15" key="1">
    <citation type="journal article" date="2018" name="Vet. Microbiol.">
        <title>Characterisation of Staphylococcus felis isolated from cats using whole genome sequencing.</title>
        <authorList>
            <person name="Worthing K."/>
            <person name="Pang S."/>
            <person name="Trott D.J."/>
            <person name="Abraham S."/>
            <person name="Coombs G.W."/>
            <person name="Jordan D."/>
            <person name="McIntyre L."/>
            <person name="Davies M.R."/>
            <person name="Norris J."/>
        </authorList>
    </citation>
    <scope>NUCLEOTIDE SEQUENCE [LARGE SCALE GENOMIC DNA]</scope>
    <source>
        <strain evidence="13 14">F25</strain>
        <strain evidence="12 15">F9</strain>
    </source>
</reference>
<evidence type="ECO:0000256" key="2">
    <source>
        <dbReference type="ARBA" id="ARBA00012418"/>
    </source>
</evidence>
<dbReference type="PANTHER" id="PTHR34476">
    <property type="entry name" value="DNA-DIRECTED RNA POLYMERASE SUBUNIT OMEGA"/>
    <property type="match status" value="1"/>
</dbReference>
<dbReference type="GO" id="GO:0000428">
    <property type="term" value="C:DNA-directed RNA polymerase complex"/>
    <property type="evidence" value="ECO:0007669"/>
    <property type="project" value="UniProtKB-KW"/>
</dbReference>
<sequence length="73" mass="8273">MLYPPLHELQNKVNSKYLIATTAAKRAREIQANPEALLLDQYTSKKTVGRALEEIAAQKITPYVDEKAFNQIN</sequence>